<dbReference type="InterPro" id="IPR008963">
    <property type="entry name" value="Purple_acid_Pase-like_N"/>
</dbReference>
<dbReference type="PANTHER" id="PTHR11440">
    <property type="entry name" value="LECITHIN-CHOLESTEROL ACYLTRANSFERASE-RELATED"/>
    <property type="match status" value="1"/>
</dbReference>
<dbReference type="SUPFAM" id="SSF49313">
    <property type="entry name" value="Cadherin-like"/>
    <property type="match status" value="1"/>
</dbReference>
<protein>
    <recommendedName>
        <fullName evidence="3">Purple acid phosphatase N-terminal domain-containing protein</fullName>
    </recommendedName>
</protein>
<keyword evidence="2" id="KW-0472">Membrane</keyword>
<sequence>MRAPASFRWLLFVFVSLTLFFPLFSLGAENSFSDDFSMLDNDFWNPIPNVGGNIKIEDDQYLTLSAEYGFRFPYLLLRNFVIPNEEYSIEIGYKFSGDLSFGNGIVFSDRELANGTTLDIRSEDLIFAIWPINSTTVDVSSSLCLETSVGCSNGNYVHVANVSSIDWKDILIKETGNHYEVTIDNQTFLTKDSSRKISNIWIGNPQKTTSPQIWAKILVDYLRIKPIHSNFPVIVLPGFGGSWDIGAILDGTAGNNWKVPSFVKNYDGIMQSFRNAGYVDNTDLFIFPYDWRKPLTNLADDLKSYIDGTNLTGKIDLIGHSMGGLVARSYAQKHGIEKVNRILTAGSPHLGVIDTYGLWEGAKIWDGVWWENVLLEIATEVNSQTDESKVAAIRRVSPSIIDLFPTVPFLISGEVTQGIDTMIQKNSYLSMLNQDVGALGDKLTPFWSDDINVTKNNIRITTRSDTDSQEGKWEDGKPIEGDAFGKTLGDGTVTKESAVGPFGTGEKLTGWHGDLLSTQNNIGKIFQNLELDPDFAVSSETDSRRKSFVAILRSPGTLEVCDKFLINCNDQLGLYFPEFKLFILPGYEDDDLLVKVKESGLGSYTLHVGKVENEGWWNRAVGNLETVGQVDKYLVTGSDMIINIVNNPPVLSVIGSKSTDELRTLSFTAIATDTDSSDLSFGLAGAPTGAIIDQTTGDFSFTPSEAQGPGTYTFAISVSDGNSTDSEEITITVNEVNVLPTANDISVSTDEDISKAISLTATDTDLPKNTLTYSIISSPSHGAVSLSGDLATYTPADNYHGTDSFTFKVRDSLLFDPLLTNPFGIGTVSVTINSINDAPVASDVSVSTGQEVPVTIELSGSDVEDNSLTYSIVSNGVHGTLGNISNNRIIYSPNGGFSGTDSFTFKINDGSLESHTATANIKVDPPPQILDEMVNAPSETGATIVWNTNHPSTSRVIYGTVSHPILGDAPNYGYANSTVEKDDSLKVTSHTVTITGLTAGTTYYYRAVSHGSPEAVGVEKSFTTKGTKLVNSFEDNLVKIISNISKEVLGEATEATSSPTPIISKVYPLPQVLGETQDIEENFNWWWLSLLIVLLYLIVRHLLNKKVV</sequence>
<comment type="caution">
    <text evidence="4">The sequence shown here is derived from an EMBL/GenBank/DDBJ whole genome shotgun (WGS) entry which is preliminary data.</text>
</comment>
<dbReference type="AlphaFoldDB" id="A0A2H0DTA5"/>
<evidence type="ECO:0000259" key="3">
    <source>
        <dbReference type="Pfam" id="PF16656"/>
    </source>
</evidence>
<feature type="region of interest" description="Disordered" evidence="1">
    <location>
        <begin position="463"/>
        <end position="486"/>
    </location>
</feature>
<dbReference type="Gene3D" id="2.60.40.3440">
    <property type="match status" value="1"/>
</dbReference>
<keyword evidence="2" id="KW-1133">Transmembrane helix</keyword>
<evidence type="ECO:0000313" key="4">
    <source>
        <dbReference type="EMBL" id="PIP85406.1"/>
    </source>
</evidence>
<dbReference type="GO" id="GO:0005509">
    <property type="term" value="F:calcium ion binding"/>
    <property type="evidence" value="ECO:0007669"/>
    <property type="project" value="InterPro"/>
</dbReference>
<keyword evidence="2" id="KW-0812">Transmembrane</keyword>
<dbReference type="GO" id="GO:0003993">
    <property type="term" value="F:acid phosphatase activity"/>
    <property type="evidence" value="ECO:0007669"/>
    <property type="project" value="InterPro"/>
</dbReference>
<evidence type="ECO:0000256" key="2">
    <source>
        <dbReference type="SAM" id="Phobius"/>
    </source>
</evidence>
<proteinExistence type="predicted"/>
<dbReference type="Pfam" id="PF02450">
    <property type="entry name" value="LCAT"/>
    <property type="match status" value="1"/>
</dbReference>
<dbReference type="InterPro" id="IPR015919">
    <property type="entry name" value="Cadherin-like_sf"/>
</dbReference>
<dbReference type="SUPFAM" id="SSF53474">
    <property type="entry name" value="alpha/beta-Hydrolases"/>
    <property type="match status" value="1"/>
</dbReference>
<feature type="compositionally biased region" description="Basic and acidic residues" evidence="1">
    <location>
        <begin position="463"/>
        <end position="480"/>
    </location>
</feature>
<gene>
    <name evidence="4" type="ORF">COW83_04415</name>
</gene>
<dbReference type="InterPro" id="IPR015914">
    <property type="entry name" value="PAPs_N"/>
</dbReference>
<dbReference type="InterPro" id="IPR003386">
    <property type="entry name" value="LACT/PDAT_acylTrfase"/>
</dbReference>
<dbReference type="GO" id="GO:0008374">
    <property type="term" value="F:O-acyltransferase activity"/>
    <property type="evidence" value="ECO:0007669"/>
    <property type="project" value="InterPro"/>
</dbReference>
<dbReference type="Gene3D" id="2.60.40.10">
    <property type="entry name" value="Immunoglobulins"/>
    <property type="match status" value="1"/>
</dbReference>
<organism evidence="4 5">
    <name type="scientific">Candidatus Collierbacteria bacterium CG22_combo_CG10-13_8_21_14_all_43_12</name>
    <dbReference type="NCBI Taxonomy" id="1974537"/>
    <lineage>
        <taxon>Bacteria</taxon>
        <taxon>Candidatus Collieribacteriota</taxon>
    </lineage>
</organism>
<dbReference type="SUPFAM" id="SSF49363">
    <property type="entry name" value="Purple acid phosphatase, N-terminal domain"/>
    <property type="match status" value="1"/>
</dbReference>
<feature type="transmembrane region" description="Helical" evidence="2">
    <location>
        <begin position="1085"/>
        <end position="1103"/>
    </location>
</feature>
<dbReference type="EMBL" id="PCTR01000130">
    <property type="protein sequence ID" value="PIP85406.1"/>
    <property type="molecule type" value="Genomic_DNA"/>
</dbReference>
<accession>A0A2H0DTA5</accession>
<dbReference type="Pfam" id="PF16656">
    <property type="entry name" value="Pur_ac_phosph_N"/>
    <property type="match status" value="1"/>
</dbReference>
<evidence type="ECO:0000256" key="1">
    <source>
        <dbReference type="SAM" id="MobiDB-lite"/>
    </source>
</evidence>
<dbReference type="GO" id="GO:0006629">
    <property type="term" value="P:lipid metabolic process"/>
    <property type="evidence" value="ECO:0007669"/>
    <property type="project" value="InterPro"/>
</dbReference>
<dbReference type="Proteomes" id="UP000231136">
    <property type="component" value="Unassembled WGS sequence"/>
</dbReference>
<dbReference type="GO" id="GO:0016020">
    <property type="term" value="C:membrane"/>
    <property type="evidence" value="ECO:0007669"/>
    <property type="project" value="InterPro"/>
</dbReference>
<dbReference type="Gene3D" id="3.40.50.1820">
    <property type="entry name" value="alpha/beta hydrolase"/>
    <property type="match status" value="1"/>
</dbReference>
<name>A0A2H0DTA5_9BACT</name>
<dbReference type="NCBIfam" id="NF012211">
    <property type="entry name" value="tand_rpt_95"/>
    <property type="match status" value="3"/>
</dbReference>
<evidence type="ECO:0000313" key="5">
    <source>
        <dbReference type="Proteomes" id="UP000231136"/>
    </source>
</evidence>
<reference evidence="4 5" key="1">
    <citation type="submission" date="2017-09" db="EMBL/GenBank/DDBJ databases">
        <title>Depth-based differentiation of microbial function through sediment-hosted aquifers and enrichment of novel symbionts in the deep terrestrial subsurface.</title>
        <authorList>
            <person name="Probst A.J."/>
            <person name="Ladd B."/>
            <person name="Jarett J.K."/>
            <person name="Geller-Mcgrath D.E."/>
            <person name="Sieber C.M."/>
            <person name="Emerson J.B."/>
            <person name="Anantharaman K."/>
            <person name="Thomas B.C."/>
            <person name="Malmstrom R."/>
            <person name="Stieglmeier M."/>
            <person name="Klingl A."/>
            <person name="Woyke T."/>
            <person name="Ryan C.M."/>
            <person name="Banfield J.F."/>
        </authorList>
    </citation>
    <scope>NUCLEOTIDE SEQUENCE [LARGE SCALE GENOMIC DNA]</scope>
    <source>
        <strain evidence="4">CG22_combo_CG10-13_8_21_14_all_43_12</strain>
    </source>
</reference>
<dbReference type="Pfam" id="PF17963">
    <property type="entry name" value="Big_9"/>
    <property type="match status" value="3"/>
</dbReference>
<dbReference type="InterPro" id="IPR029058">
    <property type="entry name" value="AB_hydrolase_fold"/>
</dbReference>
<dbReference type="Gene3D" id="2.60.40.380">
    <property type="entry name" value="Purple acid phosphatase-like, N-terminal"/>
    <property type="match status" value="1"/>
</dbReference>
<feature type="domain" description="Purple acid phosphatase N-terminal" evidence="3">
    <location>
        <begin position="936"/>
        <end position="1024"/>
    </location>
</feature>
<dbReference type="Gene3D" id="2.60.40.2810">
    <property type="match status" value="1"/>
</dbReference>
<dbReference type="InterPro" id="IPR013783">
    <property type="entry name" value="Ig-like_fold"/>
</dbReference>